<gene>
    <name evidence="2" type="ORF">ACIBG2_03685</name>
</gene>
<evidence type="ECO:0000313" key="3">
    <source>
        <dbReference type="Proteomes" id="UP001612741"/>
    </source>
</evidence>
<comment type="caution">
    <text evidence="2">The sequence shown here is derived from an EMBL/GenBank/DDBJ whole genome shotgun (WGS) entry which is preliminary data.</text>
</comment>
<evidence type="ECO:0000313" key="2">
    <source>
        <dbReference type="EMBL" id="MFI6496458.1"/>
    </source>
</evidence>
<dbReference type="InterPro" id="IPR011008">
    <property type="entry name" value="Dimeric_a/b-barrel"/>
</dbReference>
<dbReference type="SUPFAM" id="SSF54909">
    <property type="entry name" value="Dimeric alpha+beta barrel"/>
    <property type="match status" value="1"/>
</dbReference>
<dbReference type="GO" id="GO:0004497">
    <property type="term" value="F:monooxygenase activity"/>
    <property type="evidence" value="ECO:0007669"/>
    <property type="project" value="UniProtKB-KW"/>
</dbReference>
<dbReference type="Pfam" id="PF03992">
    <property type="entry name" value="ABM"/>
    <property type="match status" value="1"/>
</dbReference>
<keyword evidence="2" id="KW-0560">Oxidoreductase</keyword>
<feature type="domain" description="ABM" evidence="1">
    <location>
        <begin position="5"/>
        <end position="93"/>
    </location>
</feature>
<organism evidence="2 3">
    <name type="scientific">Nonomuraea typhae</name>
    <dbReference type="NCBI Taxonomy" id="2603600"/>
    <lineage>
        <taxon>Bacteria</taxon>
        <taxon>Bacillati</taxon>
        <taxon>Actinomycetota</taxon>
        <taxon>Actinomycetes</taxon>
        <taxon>Streptosporangiales</taxon>
        <taxon>Streptosporangiaceae</taxon>
        <taxon>Nonomuraea</taxon>
    </lineage>
</organism>
<sequence length="96" mass="11647">MKGPVRVVLVMSVRRERTEEFERAWRKAASWVRSQPGCLRQSLCRTDEDYVLSSDWADEETFRRFERSPEQDDMTADLRRLRESSRMEVQRILHHY</sequence>
<proteinExistence type="predicted"/>
<dbReference type="RefSeq" id="WP_397078600.1">
    <property type="nucleotide sequence ID" value="NZ_JBITGY010000001.1"/>
</dbReference>
<accession>A0ABW7YMA6</accession>
<dbReference type="EC" id="1.14.-.-" evidence="2"/>
<name>A0ABW7YMA6_9ACTN</name>
<dbReference type="Gene3D" id="3.30.70.100">
    <property type="match status" value="1"/>
</dbReference>
<protein>
    <submittedName>
        <fullName evidence="2">Antibiotic biosynthesis monooxygenase family protein</fullName>
        <ecNumber evidence="2">1.14.-.-</ecNumber>
    </submittedName>
</protein>
<keyword evidence="2" id="KW-0503">Monooxygenase</keyword>
<dbReference type="EMBL" id="JBITGY010000001">
    <property type="protein sequence ID" value="MFI6496458.1"/>
    <property type="molecule type" value="Genomic_DNA"/>
</dbReference>
<evidence type="ECO:0000259" key="1">
    <source>
        <dbReference type="PROSITE" id="PS51725"/>
    </source>
</evidence>
<keyword evidence="3" id="KW-1185">Reference proteome</keyword>
<dbReference type="Proteomes" id="UP001612741">
    <property type="component" value="Unassembled WGS sequence"/>
</dbReference>
<dbReference type="PROSITE" id="PS51725">
    <property type="entry name" value="ABM"/>
    <property type="match status" value="1"/>
</dbReference>
<dbReference type="InterPro" id="IPR007138">
    <property type="entry name" value="ABM_dom"/>
</dbReference>
<reference evidence="2 3" key="1">
    <citation type="submission" date="2024-10" db="EMBL/GenBank/DDBJ databases">
        <title>The Natural Products Discovery Center: Release of the First 8490 Sequenced Strains for Exploring Actinobacteria Biosynthetic Diversity.</title>
        <authorList>
            <person name="Kalkreuter E."/>
            <person name="Kautsar S.A."/>
            <person name="Yang D."/>
            <person name="Bader C.D."/>
            <person name="Teijaro C.N."/>
            <person name="Fluegel L."/>
            <person name="Davis C.M."/>
            <person name="Simpson J.R."/>
            <person name="Lauterbach L."/>
            <person name="Steele A.D."/>
            <person name="Gui C."/>
            <person name="Meng S."/>
            <person name="Li G."/>
            <person name="Viehrig K."/>
            <person name="Ye F."/>
            <person name="Su P."/>
            <person name="Kiefer A.F."/>
            <person name="Nichols A."/>
            <person name="Cepeda A.J."/>
            <person name="Yan W."/>
            <person name="Fan B."/>
            <person name="Jiang Y."/>
            <person name="Adhikari A."/>
            <person name="Zheng C.-J."/>
            <person name="Schuster L."/>
            <person name="Cowan T.M."/>
            <person name="Smanski M.J."/>
            <person name="Chevrette M.G."/>
            <person name="De Carvalho L.P.S."/>
            <person name="Shen B."/>
        </authorList>
    </citation>
    <scope>NUCLEOTIDE SEQUENCE [LARGE SCALE GENOMIC DNA]</scope>
    <source>
        <strain evidence="2 3">NPDC050545</strain>
    </source>
</reference>